<evidence type="ECO:0000313" key="2">
    <source>
        <dbReference type="EMBL" id="MFC4299328.1"/>
    </source>
</evidence>
<reference evidence="3" key="1">
    <citation type="journal article" date="2019" name="Int. J. Syst. Evol. Microbiol.">
        <title>The Global Catalogue of Microorganisms (GCM) 10K type strain sequencing project: providing services to taxonomists for standard genome sequencing and annotation.</title>
        <authorList>
            <consortium name="The Broad Institute Genomics Platform"/>
            <consortium name="The Broad Institute Genome Sequencing Center for Infectious Disease"/>
            <person name="Wu L."/>
            <person name="Ma J."/>
        </authorList>
    </citation>
    <scope>NUCLEOTIDE SEQUENCE [LARGE SCALE GENOMIC DNA]</scope>
    <source>
        <strain evidence="3">CGMCC 1.19029</strain>
    </source>
</reference>
<dbReference type="EMBL" id="JBHSDY010000010">
    <property type="protein sequence ID" value="MFC4299328.1"/>
    <property type="molecule type" value="Genomic_DNA"/>
</dbReference>
<accession>A0ABV8S104</accession>
<protein>
    <recommendedName>
        <fullName evidence="4">Type IV pilus biogenesis protein PilP</fullName>
    </recommendedName>
</protein>
<dbReference type="RefSeq" id="WP_376813870.1">
    <property type="nucleotide sequence ID" value="NZ_JBHSDY010000010.1"/>
</dbReference>
<comment type="caution">
    <text evidence="2">The sequence shown here is derived from an EMBL/GenBank/DDBJ whole genome shotgun (WGS) entry which is preliminary data.</text>
</comment>
<gene>
    <name evidence="2" type="ORF">ACFO0J_14890</name>
</gene>
<evidence type="ECO:0008006" key="4">
    <source>
        <dbReference type="Google" id="ProtNLM"/>
    </source>
</evidence>
<proteinExistence type="predicted"/>
<name>A0ABV8S104_9BURK</name>
<evidence type="ECO:0000256" key="1">
    <source>
        <dbReference type="SAM" id="MobiDB-lite"/>
    </source>
</evidence>
<organism evidence="2 3">
    <name type="scientific">Castellaniella hirudinis</name>
    <dbReference type="NCBI Taxonomy" id="1144617"/>
    <lineage>
        <taxon>Bacteria</taxon>
        <taxon>Pseudomonadati</taxon>
        <taxon>Pseudomonadota</taxon>
        <taxon>Betaproteobacteria</taxon>
        <taxon>Burkholderiales</taxon>
        <taxon>Alcaligenaceae</taxon>
        <taxon>Castellaniella</taxon>
    </lineage>
</organism>
<keyword evidence="3" id="KW-1185">Reference proteome</keyword>
<feature type="compositionally biased region" description="Low complexity" evidence="1">
    <location>
        <begin position="60"/>
        <end position="70"/>
    </location>
</feature>
<feature type="region of interest" description="Disordered" evidence="1">
    <location>
        <begin position="55"/>
        <end position="82"/>
    </location>
</feature>
<dbReference type="Proteomes" id="UP001595756">
    <property type="component" value="Unassembled WGS sequence"/>
</dbReference>
<evidence type="ECO:0000313" key="3">
    <source>
        <dbReference type="Proteomes" id="UP001595756"/>
    </source>
</evidence>
<sequence length="202" mass="21146">MKTDHERLRGLQAGRAVLAGGVPAPGGCRVFPGIVWLCLVLGAGMPMASWADEAPGKMPAGASSGAGVSHAAEEDAPEDPQARWETLSVRELMQQDLREALRASTAGAGAGTVGRADAGSGVQPVLAPRLVALYGVGQALMAEVQVGRRAYLYVRGQAWPAGHVGDRGVYQLRGMNGACVQLERGEDRHSLCLRMLLGEVRP</sequence>